<protein>
    <submittedName>
        <fullName evidence="7">ABC transporter ATP-binding protein</fullName>
    </submittedName>
</protein>
<dbReference type="InterPro" id="IPR050763">
    <property type="entry name" value="ABC_transporter_ATP-binding"/>
</dbReference>
<dbReference type="RefSeq" id="WP_053946426.1">
    <property type="nucleotide sequence ID" value="NZ_CP012622.1"/>
</dbReference>
<dbReference type="PANTHER" id="PTHR42711:SF5">
    <property type="entry name" value="ABC TRANSPORTER ATP-BINDING PROTEIN NATA"/>
    <property type="match status" value="1"/>
</dbReference>
<keyword evidence="2" id="KW-0813">Transport</keyword>
<evidence type="ECO:0000256" key="1">
    <source>
        <dbReference type="ARBA" id="ARBA00005417"/>
    </source>
</evidence>
<dbReference type="PROSITE" id="PS50893">
    <property type="entry name" value="ABC_TRANSPORTER_2"/>
    <property type="match status" value="1"/>
</dbReference>
<evidence type="ECO:0000313" key="7">
    <source>
        <dbReference type="EMBL" id="ALD66674.1"/>
    </source>
</evidence>
<dbReference type="PATRIC" id="fig|362837.3.peg.784"/>
<evidence type="ECO:0000256" key="5">
    <source>
        <dbReference type="SAM" id="Coils"/>
    </source>
</evidence>
<sequence>MKNNEVTVSLENVSKIFNKTNWVIKKINLKINKGEGLAIIGPNQSGKSVLARLIASQIKQSGGIIQYNFNDENVMANIGFQFRQTTWPEGFTVKEVFSLYKNINDIQDKEWIDDLVEVFGIDLRWNKTLSSCNTSWLQLFSIALAIINRPRLVVLDEVSSSIGLDFKIKILKFLKEYKEKYEASFVVISPDDSTFELLCERVIVLDNGFIISDDHVSDWQKNLTFEKYSLNIMDAISQEEIKVKPDPLFKPILKKFEDNRKIFKEHYDAFLEKNVGSEHESNIVYIRNINYHLNELENVLVSLLSTAINRKNIDEVLLHTKMAIKISKKTRKRVTKLESKVKYKKSALLFFTKTEKFFLFLEEDLYKSFKSNKYIVYATELTAQLSKKELEQLSSLKKKYIQEEIRAMKFENKSIKKQQKLEKKKIKGR</sequence>
<reference evidence="7 8" key="1">
    <citation type="journal article" date="2015" name="Genome Announc.">
        <title>Complete Genome Sequence of Spiroplasma cantharicola CC-1T (DSM 21588), a Bacterium Isolated from Soldier Beetle (Cantharis carolinus).</title>
        <authorList>
            <person name="Lo W.S."/>
            <person name="Liu P.Y."/>
            <person name="Kuo C.H."/>
        </authorList>
    </citation>
    <scope>NUCLEOTIDE SEQUENCE [LARGE SCALE GENOMIC DNA]</scope>
    <source>
        <strain evidence="7 8">CC-1</strain>
    </source>
</reference>
<dbReference type="KEGG" id="scj:SCANT_v1c07680"/>
<evidence type="ECO:0000259" key="6">
    <source>
        <dbReference type="PROSITE" id="PS50893"/>
    </source>
</evidence>
<dbReference type="SUPFAM" id="SSF52540">
    <property type="entry name" value="P-loop containing nucleoside triphosphate hydrolases"/>
    <property type="match status" value="1"/>
</dbReference>
<dbReference type="GO" id="GO:0005524">
    <property type="term" value="F:ATP binding"/>
    <property type="evidence" value="ECO:0007669"/>
    <property type="project" value="UniProtKB-KW"/>
</dbReference>
<keyword evidence="5" id="KW-0175">Coiled coil</keyword>
<gene>
    <name evidence="7" type="ORF">SCANT_v1c07680</name>
</gene>
<dbReference type="GO" id="GO:0016887">
    <property type="term" value="F:ATP hydrolysis activity"/>
    <property type="evidence" value="ECO:0007669"/>
    <property type="project" value="InterPro"/>
</dbReference>
<dbReference type="InterPro" id="IPR003593">
    <property type="entry name" value="AAA+_ATPase"/>
</dbReference>
<keyword evidence="4 7" id="KW-0067">ATP-binding</keyword>
<dbReference type="InterPro" id="IPR027417">
    <property type="entry name" value="P-loop_NTPase"/>
</dbReference>
<organism evidence="7 8">
    <name type="scientific">Spiroplasma cantharicola</name>
    <dbReference type="NCBI Taxonomy" id="362837"/>
    <lineage>
        <taxon>Bacteria</taxon>
        <taxon>Bacillati</taxon>
        <taxon>Mycoplasmatota</taxon>
        <taxon>Mollicutes</taxon>
        <taxon>Entomoplasmatales</taxon>
        <taxon>Spiroplasmataceae</taxon>
        <taxon>Spiroplasma</taxon>
    </lineage>
</organism>
<dbReference type="AlphaFoldDB" id="A0A0M3SJG1"/>
<dbReference type="PANTHER" id="PTHR42711">
    <property type="entry name" value="ABC TRANSPORTER ATP-BINDING PROTEIN"/>
    <property type="match status" value="1"/>
</dbReference>
<evidence type="ECO:0000256" key="2">
    <source>
        <dbReference type="ARBA" id="ARBA00022448"/>
    </source>
</evidence>
<dbReference type="EMBL" id="CP012622">
    <property type="protein sequence ID" value="ALD66674.1"/>
    <property type="molecule type" value="Genomic_DNA"/>
</dbReference>
<dbReference type="STRING" id="362837.SCANT_v1c07680"/>
<dbReference type="Gene3D" id="3.40.50.300">
    <property type="entry name" value="P-loop containing nucleotide triphosphate hydrolases"/>
    <property type="match status" value="1"/>
</dbReference>
<comment type="similarity">
    <text evidence="1">Belongs to the ABC transporter superfamily.</text>
</comment>
<dbReference type="SMART" id="SM00382">
    <property type="entry name" value="AAA"/>
    <property type="match status" value="1"/>
</dbReference>
<evidence type="ECO:0000313" key="8">
    <source>
        <dbReference type="Proteomes" id="UP000063919"/>
    </source>
</evidence>
<dbReference type="InterPro" id="IPR003439">
    <property type="entry name" value="ABC_transporter-like_ATP-bd"/>
</dbReference>
<feature type="coiled-coil region" evidence="5">
    <location>
        <begin position="383"/>
        <end position="413"/>
    </location>
</feature>
<accession>A0A0M3SJG1</accession>
<evidence type="ECO:0000256" key="4">
    <source>
        <dbReference type="ARBA" id="ARBA00022840"/>
    </source>
</evidence>
<dbReference type="Proteomes" id="UP000063919">
    <property type="component" value="Chromosome"/>
</dbReference>
<dbReference type="Pfam" id="PF00005">
    <property type="entry name" value="ABC_tran"/>
    <property type="match status" value="1"/>
</dbReference>
<feature type="domain" description="ABC transporter" evidence="6">
    <location>
        <begin position="8"/>
        <end position="232"/>
    </location>
</feature>
<keyword evidence="3" id="KW-0547">Nucleotide-binding</keyword>
<keyword evidence="8" id="KW-1185">Reference proteome</keyword>
<name>A0A0M3SJG1_9MOLU</name>
<evidence type="ECO:0000256" key="3">
    <source>
        <dbReference type="ARBA" id="ARBA00022741"/>
    </source>
</evidence>
<dbReference type="OrthoDB" id="388394at2"/>
<proteinExistence type="inferred from homology"/>